<organism evidence="3 4">
    <name type="scientific">Nocardia higoensis</name>
    <dbReference type="NCBI Taxonomy" id="228599"/>
    <lineage>
        <taxon>Bacteria</taxon>
        <taxon>Bacillati</taxon>
        <taxon>Actinomycetota</taxon>
        <taxon>Actinomycetes</taxon>
        <taxon>Mycobacteriales</taxon>
        <taxon>Nocardiaceae</taxon>
        <taxon>Nocardia</taxon>
    </lineage>
</organism>
<keyword evidence="1" id="KW-0472">Membrane</keyword>
<name>A0ABS0D9B8_9NOCA</name>
<reference evidence="3 4" key="1">
    <citation type="submission" date="2020-10" db="EMBL/GenBank/DDBJ databases">
        <title>Identification of Nocardia species via Next-generation sequencing and recognition of intraspecies genetic diversity.</title>
        <authorList>
            <person name="Li P."/>
            <person name="Li P."/>
            <person name="Lu B."/>
        </authorList>
    </citation>
    <scope>NUCLEOTIDE SEQUENCE [LARGE SCALE GENOMIC DNA]</scope>
    <source>
        <strain evidence="3 4">BJ06-0143</strain>
    </source>
</reference>
<dbReference type="InterPro" id="IPR012551">
    <property type="entry name" value="DUF1707_SHOCT-like"/>
</dbReference>
<evidence type="ECO:0000313" key="3">
    <source>
        <dbReference type="EMBL" id="MBF6354725.1"/>
    </source>
</evidence>
<keyword evidence="1" id="KW-1133">Transmembrane helix</keyword>
<dbReference type="Pfam" id="PF08044">
    <property type="entry name" value="DUF1707"/>
    <property type="match status" value="1"/>
</dbReference>
<protein>
    <submittedName>
        <fullName evidence="3">DUF1707 domain-containing protein</fullName>
    </submittedName>
</protein>
<keyword evidence="4" id="KW-1185">Reference proteome</keyword>
<feature type="transmembrane region" description="Helical" evidence="1">
    <location>
        <begin position="111"/>
        <end position="131"/>
    </location>
</feature>
<proteinExistence type="predicted"/>
<feature type="domain" description="DUF1707" evidence="2">
    <location>
        <begin position="7"/>
        <end position="59"/>
    </location>
</feature>
<dbReference type="PANTHER" id="PTHR40763:SF4">
    <property type="entry name" value="DUF1707 DOMAIN-CONTAINING PROTEIN"/>
    <property type="match status" value="1"/>
</dbReference>
<keyword evidence="1" id="KW-0812">Transmembrane</keyword>
<dbReference type="EMBL" id="JADLQN010000001">
    <property type="protein sequence ID" value="MBF6354725.1"/>
    <property type="molecule type" value="Genomic_DNA"/>
</dbReference>
<comment type="caution">
    <text evidence="3">The sequence shown here is derived from an EMBL/GenBank/DDBJ whole genome shotgun (WGS) entry which is preliminary data.</text>
</comment>
<gene>
    <name evidence="3" type="ORF">IU449_09240</name>
</gene>
<dbReference type="RefSeq" id="WP_195001437.1">
    <property type="nucleotide sequence ID" value="NZ_JADLQN010000001.1"/>
</dbReference>
<evidence type="ECO:0000256" key="1">
    <source>
        <dbReference type="SAM" id="Phobius"/>
    </source>
</evidence>
<accession>A0ABS0D9B8</accession>
<dbReference type="Proteomes" id="UP000707731">
    <property type="component" value="Unassembled WGS sequence"/>
</dbReference>
<evidence type="ECO:0000313" key="4">
    <source>
        <dbReference type="Proteomes" id="UP000707731"/>
    </source>
</evidence>
<dbReference type="PANTHER" id="PTHR40763">
    <property type="entry name" value="MEMBRANE PROTEIN-RELATED"/>
    <property type="match status" value="1"/>
</dbReference>
<evidence type="ECO:0000259" key="2">
    <source>
        <dbReference type="Pfam" id="PF08044"/>
    </source>
</evidence>
<feature type="transmembrane region" description="Helical" evidence="1">
    <location>
        <begin position="83"/>
        <end position="105"/>
    </location>
</feature>
<sequence length="150" mass="16258">MDISPATRASDAERDQVVQQLARHLADGRLDIAEYDARVARVYATTTRDDLDIVLSDLPRSAEAAGRPVRSGSRLPLWQRIELRTWAGVSLLVLGIWAAVSLGAGEFTYPWPVWVIGPWGAVLAFRIVTGFESGRGCGRRARATPGTSAG</sequence>